<protein>
    <submittedName>
        <fullName evidence="15">Late blight resistance protein homolog R1B-23</fullName>
    </submittedName>
</protein>
<dbReference type="PaxDb" id="4097-A0A1S3YFH5"/>
<evidence type="ECO:0000259" key="13">
    <source>
        <dbReference type="Pfam" id="PF23598"/>
    </source>
</evidence>
<evidence type="ECO:0000256" key="6">
    <source>
        <dbReference type="ARBA" id="ARBA00022667"/>
    </source>
</evidence>
<keyword evidence="4" id="KW-0963">Cytoplasm</keyword>
<evidence type="ECO:0000313" key="14">
    <source>
        <dbReference type="Proteomes" id="UP000790787"/>
    </source>
</evidence>
<comment type="similarity">
    <text evidence="3">Belongs to the disease resistance NB-LRR family.</text>
</comment>
<comment type="function">
    <text evidence="1">Confers resistance to late blight (Phytophthora infestans) races carrying the avirulence gene Avr1. Resistance proteins guard the plant against pathogens that contain an appropriate avirulence protein via an indirect interaction with this avirulence protein. That triggers a defense system including the hypersensitive response, which restricts the pathogen growth.</text>
</comment>
<comment type="subcellular location">
    <subcellularLocation>
        <location evidence="2">Cytoplasm</location>
    </subcellularLocation>
</comment>
<evidence type="ECO:0000256" key="7">
    <source>
        <dbReference type="ARBA" id="ARBA00022737"/>
    </source>
</evidence>
<dbReference type="OrthoDB" id="1263764at2759"/>
<dbReference type="KEGG" id="nta:107775697"/>
<feature type="domain" description="NB-ARC" evidence="11">
    <location>
        <begin position="149"/>
        <end position="321"/>
    </location>
</feature>
<evidence type="ECO:0000256" key="10">
    <source>
        <dbReference type="ARBA" id="ARBA00022840"/>
    </source>
</evidence>
<dbReference type="InterPro" id="IPR032675">
    <property type="entry name" value="LRR_dom_sf"/>
</dbReference>
<dbReference type="InterPro" id="IPR038005">
    <property type="entry name" value="RX-like_CC"/>
</dbReference>
<dbReference type="SUPFAM" id="SSF52058">
    <property type="entry name" value="L domain-like"/>
    <property type="match status" value="1"/>
</dbReference>
<dbReference type="GO" id="GO:0005737">
    <property type="term" value="C:cytoplasm"/>
    <property type="evidence" value="ECO:0007669"/>
    <property type="project" value="UniProtKB-SubCell"/>
</dbReference>
<sequence>MAYAAVTSLMSTIQQSMQFTGCNLQSFYEKLESLRSILEKPLKVIGDDIEVLKSLEAEIIELACSAEGMVESVSRKVFLAKNAVTRRIDSWELFSLLKQAVGHIGFAMNKWMAVQNMYTNSKDLEAQNLSLADVSQPALELENTMVGHETEFEMLQDQLTRGASELEVVSIVGMGGIGKTTLANKIYSDPFIMSHFDIRAKATVSLEYRARNVLLGLLFSISGKTYEFYDQQDVGQLADRLQKLLKGGRYLVVIDDIWTTEAWDDIKLCFSDCNNGSRILLTTRNVDVAEYASSGKPPFQMRLLNSNESWNLLCGKVFEKEYFSLEFDIIGKEIALKCGGLPLAITVIAGLLSKIGKALHEWQSVADNVSSVVSTDVDAQCMRVLALSYHYLPNHLKPCFLYFAIFPEDELIFVDKLVELWAAEGFLKVEEMKSIEEVAEKYIKDLIDRSLIFIHNLNFDGKIESCGMHDVTRELCLREARNVNFVNVIGENDDQNPLEQSMHFSSNGQGRISIQLNQVFHGIIEKSLDMYPNNEVRSIICFKGTWFVQKSLRFKLVRILDLALVRCGTFPSGILDLIHLRYLALTLSPAVEKYIGKEIPSSIDIPPSISSLCYLQTFILNFPHLKRWQWERPYPFILPSEILAMQQLRHLRLDWNYLRYHEPTEKSLVLKNLQHLSGWNPWYCTSSVFRLFPNLKKLQIHGIAEDFYSCRNIYDFRCLDQLEELEFHLYYNYLPVRPFFLKSRPSDYLRFTGRKRPHSGTLRPLLLPPADVFPQNLKKLAFSRTFLRWNDLSIVGKLPKLEVLKLTYRACIGEAWEVVDEGFPSLKLLLLEDLDFEYWRASCDHFPCLERLFLERCRFLDSIPQDFADIITLSLIDIRRCKESVGNSAKQIQQDMQDNYASSVEVHISEIDNTGANRYEF</sequence>
<dbReference type="InterPro" id="IPR027417">
    <property type="entry name" value="P-loop_NTPase"/>
</dbReference>
<proteinExistence type="inferred from homology"/>
<evidence type="ECO:0000256" key="5">
    <source>
        <dbReference type="ARBA" id="ARBA00022614"/>
    </source>
</evidence>
<dbReference type="InterPro" id="IPR036388">
    <property type="entry name" value="WH-like_DNA-bd_sf"/>
</dbReference>
<dbReference type="FunFam" id="1.10.10.10:FF:000322">
    <property type="entry name" value="Probable disease resistance protein At1g63360"/>
    <property type="match status" value="1"/>
</dbReference>
<evidence type="ECO:0000259" key="12">
    <source>
        <dbReference type="Pfam" id="PF23559"/>
    </source>
</evidence>
<dbReference type="PANTHER" id="PTHR23155:SF1152">
    <property type="entry name" value="AAA+ ATPASE DOMAIN-CONTAINING PROTEIN"/>
    <property type="match status" value="1"/>
</dbReference>
<reference evidence="15" key="2">
    <citation type="submission" date="2025-08" db="UniProtKB">
        <authorList>
            <consortium name="RefSeq"/>
        </authorList>
    </citation>
    <scope>IDENTIFICATION</scope>
    <source>
        <tissue evidence="15">Leaf</tissue>
    </source>
</reference>
<dbReference type="GO" id="GO:0009626">
    <property type="term" value="P:plant-type hypersensitive response"/>
    <property type="evidence" value="ECO:0007669"/>
    <property type="project" value="UniProtKB-KW"/>
</dbReference>
<dbReference type="Gene3D" id="3.80.10.10">
    <property type="entry name" value="Ribonuclease Inhibitor"/>
    <property type="match status" value="2"/>
</dbReference>
<dbReference type="Gene3D" id="1.10.10.10">
    <property type="entry name" value="Winged helix-like DNA-binding domain superfamily/Winged helix DNA-binding domain"/>
    <property type="match status" value="1"/>
</dbReference>
<dbReference type="GO" id="GO:0043531">
    <property type="term" value="F:ADP binding"/>
    <property type="evidence" value="ECO:0007669"/>
    <property type="project" value="InterPro"/>
</dbReference>
<dbReference type="PANTHER" id="PTHR23155">
    <property type="entry name" value="DISEASE RESISTANCE PROTEIN RP"/>
    <property type="match status" value="1"/>
</dbReference>
<dbReference type="OMA" id="RRIDSWE"/>
<dbReference type="Gene3D" id="1.20.5.4130">
    <property type="match status" value="1"/>
</dbReference>
<accession>A0A1S3YFH5</accession>
<dbReference type="STRING" id="4097.A0A1S3YFH5"/>
<evidence type="ECO:0000313" key="15">
    <source>
        <dbReference type="RefSeq" id="XP_016450934.1"/>
    </source>
</evidence>
<dbReference type="GO" id="GO:0051607">
    <property type="term" value="P:defense response to virus"/>
    <property type="evidence" value="ECO:0007669"/>
    <property type="project" value="UniProtKB-ARBA"/>
</dbReference>
<dbReference type="InterPro" id="IPR042197">
    <property type="entry name" value="Apaf_helical"/>
</dbReference>
<keyword evidence="8" id="KW-0547">Nucleotide-binding</keyword>
<dbReference type="Pfam" id="PF23598">
    <property type="entry name" value="LRR_14"/>
    <property type="match status" value="1"/>
</dbReference>
<organism evidence="14 15">
    <name type="scientific">Nicotiana tabacum</name>
    <name type="common">Common tobacco</name>
    <dbReference type="NCBI Taxonomy" id="4097"/>
    <lineage>
        <taxon>Eukaryota</taxon>
        <taxon>Viridiplantae</taxon>
        <taxon>Streptophyta</taxon>
        <taxon>Embryophyta</taxon>
        <taxon>Tracheophyta</taxon>
        <taxon>Spermatophyta</taxon>
        <taxon>Magnoliopsida</taxon>
        <taxon>eudicotyledons</taxon>
        <taxon>Gunneridae</taxon>
        <taxon>Pentapetalae</taxon>
        <taxon>asterids</taxon>
        <taxon>lamiids</taxon>
        <taxon>Solanales</taxon>
        <taxon>Solanaceae</taxon>
        <taxon>Nicotianoideae</taxon>
        <taxon>Nicotianeae</taxon>
        <taxon>Nicotiana</taxon>
    </lineage>
</organism>
<dbReference type="RefSeq" id="XP_016450934.1">
    <property type="nucleotide sequence ID" value="XM_016595448.1"/>
</dbReference>
<reference evidence="14" key="1">
    <citation type="journal article" date="2014" name="Nat. Commun.">
        <title>The tobacco genome sequence and its comparison with those of tomato and potato.</title>
        <authorList>
            <person name="Sierro N."/>
            <person name="Battey J.N."/>
            <person name="Ouadi S."/>
            <person name="Bakaher N."/>
            <person name="Bovet L."/>
            <person name="Willig A."/>
            <person name="Goepfert S."/>
            <person name="Peitsch M.C."/>
            <person name="Ivanov N.V."/>
        </authorList>
    </citation>
    <scope>NUCLEOTIDE SEQUENCE [LARGE SCALE GENOMIC DNA]</scope>
</reference>
<evidence type="ECO:0000256" key="8">
    <source>
        <dbReference type="ARBA" id="ARBA00022741"/>
    </source>
</evidence>
<keyword evidence="14" id="KW-1185">Reference proteome</keyword>
<dbReference type="PRINTS" id="PR00364">
    <property type="entry name" value="DISEASERSIST"/>
</dbReference>
<dbReference type="AlphaFoldDB" id="A0A1S3YFH5"/>
<evidence type="ECO:0000256" key="1">
    <source>
        <dbReference type="ARBA" id="ARBA00002074"/>
    </source>
</evidence>
<dbReference type="Pfam" id="PF00931">
    <property type="entry name" value="NB-ARC"/>
    <property type="match status" value="1"/>
</dbReference>
<evidence type="ECO:0000256" key="9">
    <source>
        <dbReference type="ARBA" id="ARBA00022821"/>
    </source>
</evidence>
<dbReference type="FunFam" id="3.40.50.300:FF:001091">
    <property type="entry name" value="Probable disease resistance protein At1g61300"/>
    <property type="match status" value="1"/>
</dbReference>
<dbReference type="Pfam" id="PF23559">
    <property type="entry name" value="WHD_DRP"/>
    <property type="match status" value="1"/>
</dbReference>
<keyword evidence="7" id="KW-0677">Repeat</keyword>
<evidence type="ECO:0000259" key="11">
    <source>
        <dbReference type="Pfam" id="PF00931"/>
    </source>
</evidence>
<dbReference type="InterPro" id="IPR055414">
    <property type="entry name" value="LRR_R13L4/SHOC2-like"/>
</dbReference>
<keyword evidence="5" id="KW-0433">Leucine-rich repeat</keyword>
<dbReference type="InterPro" id="IPR044974">
    <property type="entry name" value="Disease_R_plants"/>
</dbReference>
<dbReference type="InterPro" id="IPR058922">
    <property type="entry name" value="WHD_DRP"/>
</dbReference>
<dbReference type="GeneID" id="107775697"/>
<evidence type="ECO:0000256" key="2">
    <source>
        <dbReference type="ARBA" id="ARBA00004496"/>
    </source>
</evidence>
<feature type="domain" description="Disease resistance R13L4/SHOC-2-like LRR" evidence="13">
    <location>
        <begin position="536"/>
        <end position="832"/>
    </location>
</feature>
<name>A0A1S3YFH5_TOBAC</name>
<dbReference type="Gene3D" id="3.40.50.300">
    <property type="entry name" value="P-loop containing nucleotide triphosphate hydrolases"/>
    <property type="match status" value="1"/>
</dbReference>
<dbReference type="SUPFAM" id="SSF52540">
    <property type="entry name" value="P-loop containing nucleoside triphosphate hydrolases"/>
    <property type="match status" value="1"/>
</dbReference>
<keyword evidence="6" id="KW-0381">Hypersensitive response</keyword>
<evidence type="ECO:0000256" key="3">
    <source>
        <dbReference type="ARBA" id="ARBA00008894"/>
    </source>
</evidence>
<gene>
    <name evidence="15" type="primary">LOC107775697</name>
</gene>
<dbReference type="CDD" id="cd14798">
    <property type="entry name" value="RX-CC_like"/>
    <property type="match status" value="1"/>
</dbReference>
<evidence type="ECO:0000256" key="4">
    <source>
        <dbReference type="ARBA" id="ARBA00022490"/>
    </source>
</evidence>
<dbReference type="Proteomes" id="UP000790787">
    <property type="component" value="Chromosome 8"/>
</dbReference>
<dbReference type="RefSeq" id="XP_016450934.1">
    <property type="nucleotide sequence ID" value="XM_016595448.2"/>
</dbReference>
<keyword evidence="10" id="KW-0067">ATP-binding</keyword>
<feature type="domain" description="Disease resistance protein winged helix" evidence="12">
    <location>
        <begin position="405"/>
        <end position="475"/>
    </location>
</feature>
<dbReference type="GO" id="GO:0005524">
    <property type="term" value="F:ATP binding"/>
    <property type="evidence" value="ECO:0007669"/>
    <property type="project" value="UniProtKB-KW"/>
</dbReference>
<dbReference type="InterPro" id="IPR002182">
    <property type="entry name" value="NB-ARC"/>
</dbReference>
<dbReference type="Gene3D" id="1.10.8.430">
    <property type="entry name" value="Helical domain of apoptotic protease-activating factors"/>
    <property type="match status" value="1"/>
</dbReference>
<keyword evidence="9" id="KW-0611">Plant defense</keyword>